<dbReference type="Pfam" id="PF09393">
    <property type="entry name" value="DUF2001"/>
    <property type="match status" value="1"/>
</dbReference>
<dbReference type="InterPro" id="IPR018989">
    <property type="entry name" value="DUF2001"/>
</dbReference>
<name>A0A223CY81_9BACL</name>
<reference evidence="1 2" key="1">
    <citation type="journal article" date="2015" name="Int. J. Syst. Evol. Microbiol.">
        <title>Tumebacillus algifaecis sp. nov., isolated from decomposing algal scum.</title>
        <authorList>
            <person name="Wu Y.F."/>
            <person name="Zhang B."/>
            <person name="Xing P."/>
            <person name="Wu Q.L."/>
            <person name="Liu S.J."/>
        </authorList>
    </citation>
    <scope>NUCLEOTIDE SEQUENCE [LARGE SCALE GENOMIC DNA]</scope>
    <source>
        <strain evidence="1 2">THMBR28</strain>
    </source>
</reference>
<dbReference type="Gene3D" id="2.30.110.40">
    <property type="entry name" value="Phage tail tube protein"/>
    <property type="match status" value="1"/>
</dbReference>
<dbReference type="InterPro" id="IPR038628">
    <property type="entry name" value="XkdM-like_sf"/>
</dbReference>
<sequence length="150" mass="16738">MAMNAGYAINGSFGTLYEGDTFMANCKKVEAKVTIDKEELKLSSTRRTGFKSKGVKGEGTLGLYKVDSKFLERVTSYMSNERSVQFVGQLLVVLDDPESLGVEKVLLKNVKFWEVNFGWSLDTILEEEIPFTFEDIQISSAIKGDSTKAR</sequence>
<gene>
    <name evidence="1" type="ORF">CIG75_03120</name>
</gene>
<dbReference type="SUPFAM" id="SSF69279">
    <property type="entry name" value="Phage tail proteins"/>
    <property type="match status" value="1"/>
</dbReference>
<dbReference type="RefSeq" id="WP_094235332.1">
    <property type="nucleotide sequence ID" value="NZ_CP022657.1"/>
</dbReference>
<keyword evidence="2" id="KW-1185">Reference proteome</keyword>
<organism evidence="1 2">
    <name type="scientific">Tumebacillus algifaecis</name>
    <dbReference type="NCBI Taxonomy" id="1214604"/>
    <lineage>
        <taxon>Bacteria</taxon>
        <taxon>Bacillati</taxon>
        <taxon>Bacillota</taxon>
        <taxon>Bacilli</taxon>
        <taxon>Bacillales</taxon>
        <taxon>Alicyclobacillaceae</taxon>
        <taxon>Tumebacillus</taxon>
    </lineage>
</organism>
<evidence type="ECO:0000313" key="2">
    <source>
        <dbReference type="Proteomes" id="UP000214688"/>
    </source>
</evidence>
<dbReference type="OrthoDB" id="1697482at2"/>
<protein>
    <recommendedName>
        <fullName evidence="3">Phage portal protein</fullName>
    </recommendedName>
</protein>
<dbReference type="AlphaFoldDB" id="A0A223CY81"/>
<evidence type="ECO:0000313" key="1">
    <source>
        <dbReference type="EMBL" id="ASS74073.1"/>
    </source>
</evidence>
<dbReference type="Proteomes" id="UP000214688">
    <property type="component" value="Chromosome"/>
</dbReference>
<dbReference type="EMBL" id="CP022657">
    <property type="protein sequence ID" value="ASS74073.1"/>
    <property type="molecule type" value="Genomic_DNA"/>
</dbReference>
<proteinExistence type="predicted"/>
<evidence type="ECO:0008006" key="3">
    <source>
        <dbReference type="Google" id="ProtNLM"/>
    </source>
</evidence>
<dbReference type="KEGG" id="tab:CIG75_03120"/>
<accession>A0A223CY81</accession>